<dbReference type="Proteomes" id="UP001379235">
    <property type="component" value="Unassembled WGS sequence"/>
</dbReference>
<dbReference type="PROSITE" id="PS51257">
    <property type="entry name" value="PROKAR_LIPOPROTEIN"/>
    <property type="match status" value="1"/>
</dbReference>
<dbReference type="SUPFAM" id="SSF56925">
    <property type="entry name" value="OMPA-like"/>
    <property type="match status" value="1"/>
</dbReference>
<reference evidence="2 3" key="1">
    <citation type="submission" date="2024-03" db="EMBL/GenBank/DDBJ databases">
        <authorList>
            <person name="Jo J.-H."/>
        </authorList>
    </citation>
    <scope>NUCLEOTIDE SEQUENCE [LARGE SCALE GENOMIC DNA]</scope>
    <source>
        <strain evidence="2 3">AS3R-12</strain>
    </source>
</reference>
<name>A0ABU8S6I7_9SPHN</name>
<dbReference type="Gene3D" id="2.40.160.90">
    <property type="match status" value="1"/>
</dbReference>
<dbReference type="EMBL" id="JBBHJY010000002">
    <property type="protein sequence ID" value="MEJ6009571.1"/>
    <property type="molecule type" value="Genomic_DNA"/>
</dbReference>
<sequence length="299" mass="29671">MDQTGRMRGVTTCGIVFFVSACGGSGGTLVSTIPPPPAPPSYTRIADMTGDRTFQPAGVQYDSSAAGLTSGTAQNFGNGVAIAYTAATDSYRLTAQDGATFTFTPAMAKPPSGATQTWVNETGTQRNQFSLTVPISGSGVPLSYTVLGSWGRFDTTTTNGTIRLSVGGAPTYAADMPRTGVAIYSAGTGGAIVSAGQSYTLQGNSSVSFTANFGASTVSTTLTLAGTSGGGPVTSFGTFSGTGTISSTGSGFSGTLGGTGATGLFSGGFFGPHALEMAMAWYLNGATISGAGLAAGIKQ</sequence>
<evidence type="ECO:0000313" key="3">
    <source>
        <dbReference type="Proteomes" id="UP001379235"/>
    </source>
</evidence>
<accession>A0ABU8S6I7</accession>
<comment type="caution">
    <text evidence="2">The sequence shown here is derived from an EMBL/GenBank/DDBJ whole genome shotgun (WGS) entry which is preliminary data.</text>
</comment>
<protein>
    <submittedName>
        <fullName evidence="2">Transferrin-binding protein-like solute binding protein</fullName>
    </submittedName>
</protein>
<feature type="domain" description="Transferrin-binding protein B C-lobe/N-lobe beta-barrel" evidence="1">
    <location>
        <begin position="176"/>
        <end position="281"/>
    </location>
</feature>
<dbReference type="InterPro" id="IPR001677">
    <property type="entry name" value="TbpB_B_D"/>
</dbReference>
<keyword evidence="3" id="KW-1185">Reference proteome</keyword>
<dbReference type="InterPro" id="IPR011250">
    <property type="entry name" value="OMP/PagP_B-barrel"/>
</dbReference>
<dbReference type="Pfam" id="PF01298">
    <property type="entry name" value="TbpB_B_D"/>
    <property type="match status" value="1"/>
</dbReference>
<evidence type="ECO:0000313" key="2">
    <source>
        <dbReference type="EMBL" id="MEJ6009571.1"/>
    </source>
</evidence>
<proteinExistence type="predicted"/>
<dbReference type="RefSeq" id="WP_339965701.1">
    <property type="nucleotide sequence ID" value="NZ_JBBHJY010000002.1"/>
</dbReference>
<gene>
    <name evidence="2" type="ORF">WG900_06530</name>
</gene>
<organism evidence="2 3">
    <name type="scientific">Novosphingobium aquae</name>
    <dbReference type="NCBI Taxonomy" id="3133435"/>
    <lineage>
        <taxon>Bacteria</taxon>
        <taxon>Pseudomonadati</taxon>
        <taxon>Pseudomonadota</taxon>
        <taxon>Alphaproteobacteria</taxon>
        <taxon>Sphingomonadales</taxon>
        <taxon>Sphingomonadaceae</taxon>
        <taxon>Novosphingobium</taxon>
    </lineage>
</organism>
<evidence type="ECO:0000259" key="1">
    <source>
        <dbReference type="Pfam" id="PF01298"/>
    </source>
</evidence>